<evidence type="ECO:0000256" key="2">
    <source>
        <dbReference type="ARBA" id="ARBA00007783"/>
    </source>
</evidence>
<comment type="subcellular location">
    <subcellularLocation>
        <location evidence="1">Cell membrane</location>
        <topology evidence="1">Multi-pass membrane protein</topology>
    </subcellularLocation>
</comment>
<keyword evidence="5 8" id="KW-0812">Transmembrane</keyword>
<feature type="transmembrane region" description="Helical" evidence="8">
    <location>
        <begin position="194"/>
        <end position="217"/>
    </location>
</feature>
<sequence>MRPTVHLRRLGAVARKEFLHVLRDPRSLALGIVTPLIMLFLFGYALTLDVDRVPLAVWDQSGSPQSRELISRFGGSRYFSLTPQAASYARLEQAIDRRDALAALVIPADFADRLERGDDTAVQMLLDGSDPNTATIALGYAEAIILTWSRQVLVEQVMRQPGAGNTPVRTGLAVPKLEIRPRAWFNTDLVSRNFIFPGLIPVIMMIVAALLTALSMAREWETGTMEQLIAMPVGRTELVIGKLAPYFCIGVIDLLLAVGVGSLVFGVPLRGNLWLLALLSLLFLLGALSVGMLISIVARSQLLASQLALIITVLPAFLLSGFIFPLENMPAPIQAVSHVVVARYFVAILRGIYLKDVGLAVLWPHALFLLAFAATVLGTAVLAFRKRLE</sequence>
<keyword evidence="11" id="KW-1185">Reference proteome</keyword>
<feature type="transmembrane region" description="Helical" evidence="8">
    <location>
        <begin position="28"/>
        <end position="46"/>
    </location>
</feature>
<evidence type="ECO:0000256" key="3">
    <source>
        <dbReference type="ARBA" id="ARBA00022448"/>
    </source>
</evidence>
<dbReference type="Proteomes" id="UP001295463">
    <property type="component" value="Chromosome"/>
</dbReference>
<feature type="domain" description="ABC transmembrane type-2" evidence="9">
    <location>
        <begin position="134"/>
        <end position="387"/>
    </location>
</feature>
<reference evidence="10 11" key="1">
    <citation type="submission" date="2022-03" db="EMBL/GenBank/DDBJ databases">
        <authorList>
            <person name="Koch H."/>
        </authorList>
    </citation>
    <scope>NUCLEOTIDE SEQUENCE [LARGE SCALE GENOMIC DNA]</scope>
    <source>
        <strain evidence="10 11">G1</strain>
    </source>
</reference>
<evidence type="ECO:0000256" key="7">
    <source>
        <dbReference type="ARBA" id="ARBA00023136"/>
    </source>
</evidence>
<keyword evidence="4" id="KW-1003">Cell membrane</keyword>
<evidence type="ECO:0000256" key="6">
    <source>
        <dbReference type="ARBA" id="ARBA00022989"/>
    </source>
</evidence>
<keyword evidence="7 8" id="KW-0472">Membrane</keyword>
<evidence type="ECO:0000256" key="5">
    <source>
        <dbReference type="ARBA" id="ARBA00022692"/>
    </source>
</evidence>
<evidence type="ECO:0000313" key="10">
    <source>
        <dbReference type="EMBL" id="CAH2030314.1"/>
    </source>
</evidence>
<protein>
    <submittedName>
        <fullName evidence="10">ABC-2 type transporter</fullName>
    </submittedName>
</protein>
<organism evidence="10 11">
    <name type="scientific">Trichlorobacter ammonificans</name>
    <dbReference type="NCBI Taxonomy" id="2916410"/>
    <lineage>
        <taxon>Bacteria</taxon>
        <taxon>Pseudomonadati</taxon>
        <taxon>Thermodesulfobacteriota</taxon>
        <taxon>Desulfuromonadia</taxon>
        <taxon>Geobacterales</taxon>
        <taxon>Geobacteraceae</taxon>
        <taxon>Trichlorobacter</taxon>
    </lineage>
</organism>
<keyword evidence="3" id="KW-0813">Transport</keyword>
<dbReference type="PANTHER" id="PTHR30294:SF29">
    <property type="entry name" value="MULTIDRUG ABC TRANSPORTER PERMEASE YBHS-RELATED"/>
    <property type="match status" value="1"/>
</dbReference>
<dbReference type="InterPro" id="IPR051449">
    <property type="entry name" value="ABC-2_transporter_component"/>
</dbReference>
<dbReference type="Gene3D" id="3.40.1710.10">
    <property type="entry name" value="abc type-2 transporter like domain"/>
    <property type="match status" value="1"/>
</dbReference>
<gene>
    <name evidence="10" type="ORF">GEAMG1_0492</name>
</gene>
<keyword evidence="6 8" id="KW-1133">Transmembrane helix</keyword>
<name>A0ABM9D769_9BACT</name>
<dbReference type="RefSeq" id="WP_305731259.1">
    <property type="nucleotide sequence ID" value="NZ_OW150024.1"/>
</dbReference>
<proteinExistence type="inferred from homology"/>
<evidence type="ECO:0000259" key="9">
    <source>
        <dbReference type="PROSITE" id="PS51012"/>
    </source>
</evidence>
<feature type="transmembrane region" description="Helical" evidence="8">
    <location>
        <begin position="366"/>
        <end position="384"/>
    </location>
</feature>
<comment type="similarity">
    <text evidence="2">Belongs to the ABC-2 integral membrane protein family.</text>
</comment>
<feature type="transmembrane region" description="Helical" evidence="8">
    <location>
        <begin position="303"/>
        <end position="324"/>
    </location>
</feature>
<evidence type="ECO:0000256" key="1">
    <source>
        <dbReference type="ARBA" id="ARBA00004651"/>
    </source>
</evidence>
<feature type="transmembrane region" description="Helical" evidence="8">
    <location>
        <begin position="243"/>
        <end position="266"/>
    </location>
</feature>
<evidence type="ECO:0000313" key="11">
    <source>
        <dbReference type="Proteomes" id="UP001295463"/>
    </source>
</evidence>
<dbReference type="InterPro" id="IPR013525">
    <property type="entry name" value="ABC2_TM"/>
</dbReference>
<evidence type="ECO:0000256" key="8">
    <source>
        <dbReference type="SAM" id="Phobius"/>
    </source>
</evidence>
<dbReference type="PROSITE" id="PS51012">
    <property type="entry name" value="ABC_TM2"/>
    <property type="match status" value="1"/>
</dbReference>
<feature type="transmembrane region" description="Helical" evidence="8">
    <location>
        <begin position="273"/>
        <end position="297"/>
    </location>
</feature>
<accession>A0ABM9D769</accession>
<dbReference type="EMBL" id="OW150024">
    <property type="protein sequence ID" value="CAH2030314.1"/>
    <property type="molecule type" value="Genomic_DNA"/>
</dbReference>
<dbReference type="Pfam" id="PF12698">
    <property type="entry name" value="ABC2_membrane_3"/>
    <property type="match status" value="1"/>
</dbReference>
<dbReference type="InterPro" id="IPR047817">
    <property type="entry name" value="ABC2_TM_bact-type"/>
</dbReference>
<evidence type="ECO:0000256" key="4">
    <source>
        <dbReference type="ARBA" id="ARBA00022475"/>
    </source>
</evidence>
<dbReference type="PANTHER" id="PTHR30294">
    <property type="entry name" value="MEMBRANE COMPONENT OF ABC TRANSPORTER YHHJ-RELATED"/>
    <property type="match status" value="1"/>
</dbReference>